<evidence type="ECO:0000256" key="1">
    <source>
        <dbReference type="SAM" id="Phobius"/>
    </source>
</evidence>
<dbReference type="Gene3D" id="3.40.50.10070">
    <property type="entry name" value="TolB, N-terminal domain"/>
    <property type="match status" value="1"/>
</dbReference>
<dbReference type="OrthoDB" id="9807521at2"/>
<gene>
    <name evidence="3" type="primary">cyaF4</name>
    <name evidence="3" type="ORF">SAE02_41680</name>
</gene>
<dbReference type="InterPro" id="IPR011990">
    <property type="entry name" value="TPR-like_helical_dom_sf"/>
</dbReference>
<feature type="transmembrane region" description="Helical" evidence="1">
    <location>
        <begin position="194"/>
        <end position="214"/>
    </location>
</feature>
<dbReference type="GO" id="GO:0006171">
    <property type="term" value="P:cAMP biosynthetic process"/>
    <property type="evidence" value="ECO:0007669"/>
    <property type="project" value="TreeGrafter"/>
</dbReference>
<dbReference type="Gene3D" id="1.25.40.10">
    <property type="entry name" value="Tetratricopeptide repeat domain"/>
    <property type="match status" value="1"/>
</dbReference>
<dbReference type="SUPFAM" id="SSF48452">
    <property type="entry name" value="TPR-like"/>
    <property type="match status" value="1"/>
</dbReference>
<evidence type="ECO:0000313" key="3">
    <source>
        <dbReference type="EMBL" id="GEO40020.1"/>
    </source>
</evidence>
<dbReference type="GO" id="GO:0004016">
    <property type="term" value="F:adenylate cyclase activity"/>
    <property type="evidence" value="ECO:0007669"/>
    <property type="project" value="UniProtKB-ARBA"/>
</dbReference>
<organism evidence="3 4">
    <name type="scientific">Skermanella aerolata</name>
    <dbReference type="NCBI Taxonomy" id="393310"/>
    <lineage>
        <taxon>Bacteria</taxon>
        <taxon>Pseudomonadati</taxon>
        <taxon>Pseudomonadota</taxon>
        <taxon>Alphaproteobacteria</taxon>
        <taxon>Rhodospirillales</taxon>
        <taxon>Azospirillaceae</taxon>
        <taxon>Skermanella</taxon>
    </lineage>
</organism>
<dbReference type="InterPro" id="IPR001054">
    <property type="entry name" value="A/G_cyclase"/>
</dbReference>
<dbReference type="RefSeq" id="WP_052831947.1">
    <property type="nucleotide sequence ID" value="NZ_BJYZ01000019.1"/>
</dbReference>
<reference evidence="3 4" key="1">
    <citation type="submission" date="2019-07" db="EMBL/GenBank/DDBJ databases">
        <title>Whole genome shotgun sequence of Skermanella aerolata NBRC 106429.</title>
        <authorList>
            <person name="Hosoyama A."/>
            <person name="Uohara A."/>
            <person name="Ohji S."/>
            <person name="Ichikawa N."/>
        </authorList>
    </citation>
    <scope>NUCLEOTIDE SEQUENCE [LARGE SCALE GENOMIC DNA]</scope>
    <source>
        <strain evidence="3 4">NBRC 106429</strain>
    </source>
</reference>
<accession>A0A512DUV7</accession>
<dbReference type="InterPro" id="IPR050697">
    <property type="entry name" value="Adenylyl/Guanylyl_Cyclase_3/4"/>
</dbReference>
<dbReference type="PROSITE" id="PS50125">
    <property type="entry name" value="GUANYLATE_CYCLASE_2"/>
    <property type="match status" value="1"/>
</dbReference>
<keyword evidence="1" id="KW-1133">Transmembrane helix</keyword>
<sequence length="627" mass="68039">MATTRVERRLTAILAADVVGYSRLMGCDEQGTLERLKAHRRELFEPLLAEHRGRIVKLMGDGALCEFASVVDAVACAVAIQQSMAGLEQDLPEAERIRLRIGINTGDVIIEGDDIYGDGVNVAARLEGLAEPGGICVSGWVHEEIARKLAVSFVPMGAQRVKNIATPVEVWRVVPGGGAARAEPMRQRRAFKPALAALALILAFGVSAGGWWWWNQNRESSRASGASLPTQPSIAVLPFSNLSGDPRWERFADGTTEDIITNLVRSPDLVVIARNSTMPYKGKPVDVRQIGKELGVRYMLEGSIQAEAGRVRVTAQLIDATSGSHLWAERFDRPEAELFAVQDEVGRNVATALGGWYGKLHEVRRMEARRRPASLEAYDLFLLGLEQKHQYTKASTQEAIRLLSRAVEIDPGFARAWLMLGIAYSLSAASGFVDDPLAAVQAYVECVRKAAALDPYDAHLMTHVGWVSALEGDQKGAEQAFDRALAMGTSDANALSSAAWALPLLFGKADEAVPIARRAMELDPAGVAGHTPALVIAQYIAGRYEEAVEASRLAPLDGGEMLMFYAMAQEQVGQVEEARKAAERIRTEFPSFTVENYIRDCPVTSPKAQAAIREGATKAGLMPVVTQ</sequence>
<dbReference type="AlphaFoldDB" id="A0A512DUV7"/>
<dbReference type="CDD" id="cd07302">
    <property type="entry name" value="CHD"/>
    <property type="match status" value="1"/>
</dbReference>
<dbReference type="Proteomes" id="UP000321523">
    <property type="component" value="Unassembled WGS sequence"/>
</dbReference>
<keyword evidence="1" id="KW-0812">Transmembrane</keyword>
<dbReference type="EMBL" id="BJYZ01000019">
    <property type="protein sequence ID" value="GEO40020.1"/>
    <property type="molecule type" value="Genomic_DNA"/>
</dbReference>
<dbReference type="SMART" id="SM00044">
    <property type="entry name" value="CYCc"/>
    <property type="match status" value="1"/>
</dbReference>
<name>A0A512DUV7_9PROT</name>
<keyword evidence="4" id="KW-1185">Reference proteome</keyword>
<dbReference type="GO" id="GO:0035556">
    <property type="term" value="P:intracellular signal transduction"/>
    <property type="evidence" value="ECO:0007669"/>
    <property type="project" value="InterPro"/>
</dbReference>
<dbReference type="Gene3D" id="3.30.70.1230">
    <property type="entry name" value="Nucleotide cyclase"/>
    <property type="match status" value="1"/>
</dbReference>
<dbReference type="PANTHER" id="PTHR43081:SF19">
    <property type="entry name" value="PH-SENSITIVE ADENYLATE CYCLASE RV1264"/>
    <property type="match status" value="1"/>
</dbReference>
<evidence type="ECO:0000259" key="2">
    <source>
        <dbReference type="PROSITE" id="PS50125"/>
    </source>
</evidence>
<dbReference type="SUPFAM" id="SSF55073">
    <property type="entry name" value="Nucleotide cyclase"/>
    <property type="match status" value="1"/>
</dbReference>
<proteinExistence type="predicted"/>
<dbReference type="InterPro" id="IPR029787">
    <property type="entry name" value="Nucleotide_cyclase"/>
</dbReference>
<evidence type="ECO:0000313" key="4">
    <source>
        <dbReference type="Proteomes" id="UP000321523"/>
    </source>
</evidence>
<dbReference type="PANTHER" id="PTHR43081">
    <property type="entry name" value="ADENYLATE CYCLASE, TERMINAL-DIFFERENTIATION SPECIFIC-RELATED"/>
    <property type="match status" value="1"/>
</dbReference>
<comment type="caution">
    <text evidence="3">The sequence shown here is derived from an EMBL/GenBank/DDBJ whole genome shotgun (WGS) entry which is preliminary data.</text>
</comment>
<dbReference type="Pfam" id="PF00211">
    <property type="entry name" value="Guanylate_cyc"/>
    <property type="match status" value="1"/>
</dbReference>
<keyword evidence="1" id="KW-0472">Membrane</keyword>
<feature type="domain" description="Guanylate cyclase" evidence="2">
    <location>
        <begin position="12"/>
        <end position="127"/>
    </location>
</feature>
<protein>
    <submittedName>
        <fullName evidence="3">Adenylate cyclase</fullName>
    </submittedName>
</protein>